<reference evidence="2" key="1">
    <citation type="submission" date="2023-03" db="EMBL/GenBank/DDBJ databases">
        <title>Massive genome expansion in bonnet fungi (Mycena s.s.) driven by repeated elements and novel gene families across ecological guilds.</title>
        <authorList>
            <consortium name="Lawrence Berkeley National Laboratory"/>
            <person name="Harder C.B."/>
            <person name="Miyauchi S."/>
            <person name="Viragh M."/>
            <person name="Kuo A."/>
            <person name="Thoen E."/>
            <person name="Andreopoulos B."/>
            <person name="Lu D."/>
            <person name="Skrede I."/>
            <person name="Drula E."/>
            <person name="Henrissat B."/>
            <person name="Morin E."/>
            <person name="Kohler A."/>
            <person name="Barry K."/>
            <person name="LaButti K."/>
            <person name="Morin E."/>
            <person name="Salamov A."/>
            <person name="Lipzen A."/>
            <person name="Mereny Z."/>
            <person name="Hegedus B."/>
            <person name="Baldrian P."/>
            <person name="Stursova M."/>
            <person name="Weitz H."/>
            <person name="Taylor A."/>
            <person name="Grigoriev I.V."/>
            <person name="Nagy L.G."/>
            <person name="Martin F."/>
            <person name="Kauserud H."/>
        </authorList>
    </citation>
    <scope>NUCLEOTIDE SEQUENCE</scope>
    <source>
        <strain evidence="2">CBHHK200</strain>
    </source>
</reference>
<proteinExistence type="predicted"/>
<feature type="region of interest" description="Disordered" evidence="1">
    <location>
        <begin position="142"/>
        <end position="174"/>
    </location>
</feature>
<dbReference type="EMBL" id="JARJCM010000311">
    <property type="protein sequence ID" value="KAJ7019007.1"/>
    <property type="molecule type" value="Genomic_DNA"/>
</dbReference>
<keyword evidence="3" id="KW-1185">Reference proteome</keyword>
<dbReference type="Proteomes" id="UP001218188">
    <property type="component" value="Unassembled WGS sequence"/>
</dbReference>
<accession>A0AAD6S1Q6</accession>
<evidence type="ECO:0000256" key="1">
    <source>
        <dbReference type="SAM" id="MobiDB-lite"/>
    </source>
</evidence>
<evidence type="ECO:0000313" key="3">
    <source>
        <dbReference type="Proteomes" id="UP001218188"/>
    </source>
</evidence>
<name>A0AAD6S1Q6_9AGAR</name>
<evidence type="ECO:0000313" key="2">
    <source>
        <dbReference type="EMBL" id="KAJ7019007.1"/>
    </source>
</evidence>
<comment type="caution">
    <text evidence="2">The sequence shown here is derived from an EMBL/GenBank/DDBJ whole genome shotgun (WGS) entry which is preliminary data.</text>
</comment>
<gene>
    <name evidence="2" type="ORF">C8F04DRAFT_1198182</name>
</gene>
<sequence>MRKLWHRIQSTETGTTDKDANIEAMEGGTSYGVRKLSATGRDVTICCTALCGTNQGQFGPKLQTRRLVHSTSGSREWARGNYRNIGVDTPGVPPQRREKNRVTKDHTITYTGCPTYTRQGEKEKGPYSPGISARNGIHLAEPHASRKCGKPSDHSFPGRLAPKAEPSETVHSTTHRTAVYITVVEPWKRLESVGNAYGGLKRRLRETRCKAGRALARLYKG</sequence>
<organism evidence="2 3">
    <name type="scientific">Mycena alexandri</name>
    <dbReference type="NCBI Taxonomy" id="1745969"/>
    <lineage>
        <taxon>Eukaryota</taxon>
        <taxon>Fungi</taxon>
        <taxon>Dikarya</taxon>
        <taxon>Basidiomycota</taxon>
        <taxon>Agaricomycotina</taxon>
        <taxon>Agaricomycetes</taxon>
        <taxon>Agaricomycetidae</taxon>
        <taxon>Agaricales</taxon>
        <taxon>Marasmiineae</taxon>
        <taxon>Mycenaceae</taxon>
        <taxon>Mycena</taxon>
    </lineage>
</organism>
<dbReference type="AlphaFoldDB" id="A0AAD6S1Q6"/>
<protein>
    <submittedName>
        <fullName evidence="2">Uncharacterized protein</fullName>
    </submittedName>
</protein>